<feature type="transmembrane region" description="Helical" evidence="6">
    <location>
        <begin position="44"/>
        <end position="65"/>
    </location>
</feature>
<dbReference type="InterPro" id="IPR010445">
    <property type="entry name" value="LapA_dom"/>
</dbReference>
<keyword evidence="1" id="KW-1003">Cell membrane</keyword>
<evidence type="ECO:0000313" key="8">
    <source>
        <dbReference type="EMBL" id="MFC4350586.1"/>
    </source>
</evidence>
<name>A0ABV8UH51_9PROT</name>
<organism evidence="8 9">
    <name type="scientific">Fodinicurvata halophila</name>
    <dbReference type="NCBI Taxonomy" id="1419723"/>
    <lineage>
        <taxon>Bacteria</taxon>
        <taxon>Pseudomonadati</taxon>
        <taxon>Pseudomonadota</taxon>
        <taxon>Alphaproteobacteria</taxon>
        <taxon>Rhodospirillales</taxon>
        <taxon>Rhodovibrionaceae</taxon>
        <taxon>Fodinicurvata</taxon>
    </lineage>
</organism>
<gene>
    <name evidence="8" type="ORF">ACFOW6_03405</name>
</gene>
<comment type="caution">
    <text evidence="8">The sequence shown here is derived from an EMBL/GenBank/DDBJ whole genome shotgun (WGS) entry which is preliminary data.</text>
</comment>
<feature type="region of interest" description="Disordered" evidence="5">
    <location>
        <begin position="88"/>
        <end position="112"/>
    </location>
</feature>
<protein>
    <submittedName>
        <fullName evidence="8">Lipopolysaccharide assembly LapA domain-containing protein</fullName>
    </submittedName>
</protein>
<keyword evidence="3 6" id="KW-1133">Transmembrane helix</keyword>
<keyword evidence="9" id="KW-1185">Reference proteome</keyword>
<reference evidence="9" key="1">
    <citation type="journal article" date="2019" name="Int. J. Syst. Evol. Microbiol.">
        <title>The Global Catalogue of Microorganisms (GCM) 10K type strain sequencing project: providing services to taxonomists for standard genome sequencing and annotation.</title>
        <authorList>
            <consortium name="The Broad Institute Genomics Platform"/>
            <consortium name="The Broad Institute Genome Sequencing Center for Infectious Disease"/>
            <person name="Wu L."/>
            <person name="Ma J."/>
        </authorList>
    </citation>
    <scope>NUCLEOTIDE SEQUENCE [LARGE SCALE GENOMIC DNA]</scope>
    <source>
        <strain evidence="9">CECT 8472</strain>
    </source>
</reference>
<keyword evidence="2 6" id="KW-0812">Transmembrane</keyword>
<sequence length="112" mass="12642">MKRLSWIISIPLLIIGVVFAVVNRQDVDVLIWPFGIQLQAPLFLVILLALFLGFLIGGLLAWFSAHAARRREKRQQNEKLRALERQIEDLRRGRESPSPTSSRLPGSDAGGR</sequence>
<dbReference type="RefSeq" id="WP_382420919.1">
    <property type="nucleotide sequence ID" value="NZ_JBHSCW010000001.1"/>
</dbReference>
<evidence type="ECO:0000256" key="2">
    <source>
        <dbReference type="ARBA" id="ARBA00022692"/>
    </source>
</evidence>
<accession>A0ABV8UH51</accession>
<dbReference type="Proteomes" id="UP001595799">
    <property type="component" value="Unassembled WGS sequence"/>
</dbReference>
<dbReference type="EMBL" id="JBHSCW010000001">
    <property type="protein sequence ID" value="MFC4350586.1"/>
    <property type="molecule type" value="Genomic_DNA"/>
</dbReference>
<evidence type="ECO:0000256" key="4">
    <source>
        <dbReference type="ARBA" id="ARBA00023136"/>
    </source>
</evidence>
<dbReference type="PANTHER" id="PTHR41335">
    <property type="entry name" value="MEMBRANE PROTEIN-RELATED"/>
    <property type="match status" value="1"/>
</dbReference>
<evidence type="ECO:0000256" key="3">
    <source>
        <dbReference type="ARBA" id="ARBA00022989"/>
    </source>
</evidence>
<proteinExistence type="predicted"/>
<evidence type="ECO:0000256" key="5">
    <source>
        <dbReference type="SAM" id="MobiDB-lite"/>
    </source>
</evidence>
<feature type="domain" description="Lipopolysaccharide assembly protein A" evidence="7">
    <location>
        <begin position="23"/>
        <end position="88"/>
    </location>
</feature>
<evidence type="ECO:0000313" key="9">
    <source>
        <dbReference type="Proteomes" id="UP001595799"/>
    </source>
</evidence>
<evidence type="ECO:0000259" key="7">
    <source>
        <dbReference type="Pfam" id="PF06305"/>
    </source>
</evidence>
<evidence type="ECO:0000256" key="6">
    <source>
        <dbReference type="SAM" id="Phobius"/>
    </source>
</evidence>
<keyword evidence="4 6" id="KW-0472">Membrane</keyword>
<dbReference type="PANTHER" id="PTHR41335:SF1">
    <property type="entry name" value="MEMBRANE PROTEIN"/>
    <property type="match status" value="1"/>
</dbReference>
<evidence type="ECO:0000256" key="1">
    <source>
        <dbReference type="ARBA" id="ARBA00022475"/>
    </source>
</evidence>
<dbReference type="Pfam" id="PF06305">
    <property type="entry name" value="LapA_dom"/>
    <property type="match status" value="1"/>
</dbReference>